<keyword evidence="7 8" id="KW-0472">Membrane</keyword>
<feature type="transmembrane region" description="Helical" evidence="8">
    <location>
        <begin position="64"/>
        <end position="82"/>
    </location>
</feature>
<dbReference type="EMBL" id="FNED01000004">
    <property type="protein sequence ID" value="SDI44298.1"/>
    <property type="molecule type" value="Genomic_DNA"/>
</dbReference>
<comment type="subcellular location">
    <subcellularLocation>
        <location evidence="1">Cell membrane</location>
        <topology evidence="1">Multi-pass membrane protein</topology>
    </subcellularLocation>
</comment>
<feature type="transmembrane region" description="Helical" evidence="8">
    <location>
        <begin position="103"/>
        <end position="119"/>
    </location>
</feature>
<dbReference type="Proteomes" id="UP000182836">
    <property type="component" value="Unassembled WGS sequence"/>
</dbReference>
<accession>A0A1G8KLL9</accession>
<feature type="transmembrane region" description="Helical" evidence="8">
    <location>
        <begin position="196"/>
        <end position="213"/>
    </location>
</feature>
<name>A0A1G8KLL9_ANEMI</name>
<evidence type="ECO:0000256" key="7">
    <source>
        <dbReference type="ARBA" id="ARBA00023136"/>
    </source>
</evidence>
<evidence type="ECO:0000256" key="8">
    <source>
        <dbReference type="SAM" id="Phobius"/>
    </source>
</evidence>
<evidence type="ECO:0000256" key="6">
    <source>
        <dbReference type="ARBA" id="ARBA00022989"/>
    </source>
</evidence>
<comment type="similarity">
    <text evidence="2">Belongs to the ZIP transporter (TC 2.A.5) family.</text>
</comment>
<proteinExistence type="inferred from homology"/>
<dbReference type="PANTHER" id="PTHR11040:SF211">
    <property type="entry name" value="ZINC TRANSPORTER ZIP11"/>
    <property type="match status" value="1"/>
</dbReference>
<keyword evidence="6 8" id="KW-1133">Transmembrane helix</keyword>
<gene>
    <name evidence="9" type="ORF">SAMN04487909_10432</name>
</gene>
<keyword evidence="5" id="KW-0862">Zinc</keyword>
<feature type="transmembrane region" description="Helical" evidence="8">
    <location>
        <begin position="6"/>
        <end position="27"/>
    </location>
</feature>
<dbReference type="OrthoDB" id="9787346at2"/>
<dbReference type="InterPro" id="IPR003689">
    <property type="entry name" value="ZIP"/>
</dbReference>
<keyword evidence="4 8" id="KW-0812">Transmembrane</keyword>
<keyword evidence="3" id="KW-1003">Cell membrane</keyword>
<feature type="transmembrane region" description="Helical" evidence="8">
    <location>
        <begin position="139"/>
        <end position="161"/>
    </location>
</feature>
<evidence type="ECO:0000256" key="3">
    <source>
        <dbReference type="ARBA" id="ARBA00022475"/>
    </source>
</evidence>
<dbReference type="GO" id="GO:0005886">
    <property type="term" value="C:plasma membrane"/>
    <property type="evidence" value="ECO:0007669"/>
    <property type="project" value="UniProtKB-SubCell"/>
</dbReference>
<evidence type="ECO:0000313" key="10">
    <source>
        <dbReference type="Proteomes" id="UP000182836"/>
    </source>
</evidence>
<evidence type="ECO:0000256" key="5">
    <source>
        <dbReference type="ARBA" id="ARBA00022833"/>
    </source>
</evidence>
<dbReference type="AlphaFoldDB" id="A0A1G8KLL9"/>
<dbReference type="PANTHER" id="PTHR11040">
    <property type="entry name" value="ZINC/IRON TRANSPORTER"/>
    <property type="match status" value="1"/>
</dbReference>
<protein>
    <submittedName>
        <fullName evidence="9">Zinc transporter, ZIP family</fullName>
    </submittedName>
</protein>
<feature type="transmembrane region" description="Helical" evidence="8">
    <location>
        <begin position="168"/>
        <end position="190"/>
    </location>
</feature>
<reference evidence="9 10" key="1">
    <citation type="submission" date="2016-10" db="EMBL/GenBank/DDBJ databases">
        <authorList>
            <person name="de Groot N.N."/>
        </authorList>
    </citation>
    <scope>NUCLEOTIDE SEQUENCE [LARGE SCALE GENOMIC DNA]</scope>
    <source>
        <strain evidence="9 10">DSM 2895</strain>
    </source>
</reference>
<organism evidence="9 10">
    <name type="scientific">Aneurinibacillus migulanus</name>
    <name type="common">Bacillus migulanus</name>
    <dbReference type="NCBI Taxonomy" id="47500"/>
    <lineage>
        <taxon>Bacteria</taxon>
        <taxon>Bacillati</taxon>
        <taxon>Bacillota</taxon>
        <taxon>Bacilli</taxon>
        <taxon>Bacillales</taxon>
        <taxon>Paenibacillaceae</taxon>
        <taxon>Aneurinibacillus group</taxon>
        <taxon>Aneurinibacillus</taxon>
    </lineage>
</organism>
<dbReference type="Pfam" id="PF02535">
    <property type="entry name" value="Zip"/>
    <property type="match status" value="1"/>
</dbReference>
<dbReference type="RefSeq" id="WP_052812289.1">
    <property type="nucleotide sequence ID" value="NZ_BJOA01000165.1"/>
</dbReference>
<sequence length="246" mass="26253">MLMNELLLISMGTGLTTVIGALLTLVMGMPGRRLMAFYLGMSAGIMALVILADLLPAALQEGKWYGVLLGISVGVLLLRLLHHNRGAHESDSKEGYKRTSRDWRGAGWLMAAALALHHVPEGIAIGAGFQAHHSAGVMIALSMSLHNIPEGIGLAAPFLLGKMRRRSILLLAFLISLSIPAGAWLGGLYFMSSPEAITFGMSFAIGAMAYLVWKELGPTGLAMHRLSAQFGMLLSLIAMALLHLVL</sequence>
<evidence type="ECO:0000256" key="4">
    <source>
        <dbReference type="ARBA" id="ARBA00022692"/>
    </source>
</evidence>
<feature type="transmembrane region" description="Helical" evidence="8">
    <location>
        <begin position="225"/>
        <end position="245"/>
    </location>
</feature>
<dbReference type="GO" id="GO:0005385">
    <property type="term" value="F:zinc ion transmembrane transporter activity"/>
    <property type="evidence" value="ECO:0007669"/>
    <property type="project" value="TreeGrafter"/>
</dbReference>
<feature type="transmembrane region" description="Helical" evidence="8">
    <location>
        <begin position="34"/>
        <end position="52"/>
    </location>
</feature>
<evidence type="ECO:0000256" key="2">
    <source>
        <dbReference type="ARBA" id="ARBA00006939"/>
    </source>
</evidence>
<dbReference type="GeneID" id="42304047"/>
<evidence type="ECO:0000313" key="9">
    <source>
        <dbReference type="EMBL" id="SDI44298.1"/>
    </source>
</evidence>
<evidence type="ECO:0000256" key="1">
    <source>
        <dbReference type="ARBA" id="ARBA00004651"/>
    </source>
</evidence>